<evidence type="ECO:0000313" key="1">
    <source>
        <dbReference type="EMBL" id="KAH3768157.1"/>
    </source>
</evidence>
<gene>
    <name evidence="1" type="ORF">DPMN_169369</name>
</gene>
<keyword evidence="2" id="KW-1185">Reference proteome</keyword>
<dbReference type="Proteomes" id="UP000828390">
    <property type="component" value="Unassembled WGS sequence"/>
</dbReference>
<dbReference type="EMBL" id="JAIWYP010000009">
    <property type="protein sequence ID" value="KAH3768157.1"/>
    <property type="molecule type" value="Genomic_DNA"/>
</dbReference>
<sequence>MEFANGIAPALTLVFQACLTQGRVNSTRRLDARYGHSNIQEGRSHSYCKIQADIPDLNLFQNH</sequence>
<name>A0A9D4IDA9_DREPO</name>
<accession>A0A9D4IDA9</accession>
<organism evidence="1 2">
    <name type="scientific">Dreissena polymorpha</name>
    <name type="common">Zebra mussel</name>
    <name type="synonym">Mytilus polymorpha</name>
    <dbReference type="NCBI Taxonomy" id="45954"/>
    <lineage>
        <taxon>Eukaryota</taxon>
        <taxon>Metazoa</taxon>
        <taxon>Spiralia</taxon>
        <taxon>Lophotrochozoa</taxon>
        <taxon>Mollusca</taxon>
        <taxon>Bivalvia</taxon>
        <taxon>Autobranchia</taxon>
        <taxon>Heteroconchia</taxon>
        <taxon>Euheterodonta</taxon>
        <taxon>Imparidentia</taxon>
        <taxon>Neoheterodontei</taxon>
        <taxon>Myida</taxon>
        <taxon>Dreissenoidea</taxon>
        <taxon>Dreissenidae</taxon>
        <taxon>Dreissena</taxon>
    </lineage>
</organism>
<dbReference type="AlphaFoldDB" id="A0A9D4IDA9"/>
<proteinExistence type="predicted"/>
<comment type="caution">
    <text evidence="1">The sequence shown here is derived from an EMBL/GenBank/DDBJ whole genome shotgun (WGS) entry which is preliminary data.</text>
</comment>
<evidence type="ECO:0000313" key="2">
    <source>
        <dbReference type="Proteomes" id="UP000828390"/>
    </source>
</evidence>
<protein>
    <submittedName>
        <fullName evidence="1">Uncharacterized protein</fullName>
    </submittedName>
</protein>
<reference evidence="1" key="1">
    <citation type="journal article" date="2019" name="bioRxiv">
        <title>The Genome of the Zebra Mussel, Dreissena polymorpha: A Resource for Invasive Species Research.</title>
        <authorList>
            <person name="McCartney M.A."/>
            <person name="Auch B."/>
            <person name="Kono T."/>
            <person name="Mallez S."/>
            <person name="Zhang Y."/>
            <person name="Obille A."/>
            <person name="Becker A."/>
            <person name="Abrahante J.E."/>
            <person name="Garbe J."/>
            <person name="Badalamenti J.P."/>
            <person name="Herman A."/>
            <person name="Mangelson H."/>
            <person name="Liachko I."/>
            <person name="Sullivan S."/>
            <person name="Sone E.D."/>
            <person name="Koren S."/>
            <person name="Silverstein K.A.T."/>
            <person name="Beckman K.B."/>
            <person name="Gohl D.M."/>
        </authorList>
    </citation>
    <scope>NUCLEOTIDE SEQUENCE</scope>
    <source>
        <strain evidence="1">Duluth1</strain>
        <tissue evidence="1">Whole animal</tissue>
    </source>
</reference>
<reference evidence="1" key="2">
    <citation type="submission" date="2020-11" db="EMBL/GenBank/DDBJ databases">
        <authorList>
            <person name="McCartney M.A."/>
            <person name="Auch B."/>
            <person name="Kono T."/>
            <person name="Mallez S."/>
            <person name="Becker A."/>
            <person name="Gohl D.M."/>
            <person name="Silverstein K.A.T."/>
            <person name="Koren S."/>
            <person name="Bechman K.B."/>
            <person name="Herman A."/>
            <person name="Abrahante J.E."/>
            <person name="Garbe J."/>
        </authorList>
    </citation>
    <scope>NUCLEOTIDE SEQUENCE</scope>
    <source>
        <strain evidence="1">Duluth1</strain>
        <tissue evidence="1">Whole animal</tissue>
    </source>
</reference>